<dbReference type="EMBL" id="CP045652">
    <property type="protein sequence ID" value="QGA28035.1"/>
    <property type="molecule type" value="Genomic_DNA"/>
</dbReference>
<organism evidence="1 2">
    <name type="scientific">Sphingobacterium zhuxiongii</name>
    <dbReference type="NCBI Taxonomy" id="2662364"/>
    <lineage>
        <taxon>Bacteria</taxon>
        <taxon>Pseudomonadati</taxon>
        <taxon>Bacteroidota</taxon>
        <taxon>Sphingobacteriia</taxon>
        <taxon>Sphingobacteriales</taxon>
        <taxon>Sphingobacteriaceae</taxon>
        <taxon>Sphingobacterium</taxon>
    </lineage>
</organism>
<sequence>MRYLLIFILFITSGWSFAQESKPVYFERTADSLLRFYYDANYYLVDKNCEFKSIERVAEFDTRQSKFVGKFVDYYPNGHRMLEGSYQDGMKEGVFTAYHPNMQIKWQVTYANNTPQGDWNYFYPDGKPLMTVNYSASGSKFVSFFDQKGVQRVKEGNGNYQFKVPFPGYNPYGYPFLRLKGKLVNGIPNGLWSIFYESEKNSELAATEEYFDNRLIIGEDYFTGERYKKQRFPIIPIESFVRAEGIISKNCSFDDFSGFIIYLIDYFNNSFASIQIPERGELPFSYEVMLDREGVSKGVTVTNNPFAEHKELGKAFEQVVKSLEYYPPSFKDGEYIADQLEVKGKVIVTEDNTLQFHSFEIFRENELKK</sequence>
<dbReference type="InterPro" id="IPR011652">
    <property type="entry name" value="MORN_2"/>
</dbReference>
<gene>
    <name evidence="1" type="ORF">GFH32_17610</name>
</gene>
<reference evidence="1 2" key="1">
    <citation type="submission" date="2019-10" db="EMBL/GenBank/DDBJ databases">
        <authorList>
            <person name="Dong K."/>
        </authorList>
    </citation>
    <scope>NUCLEOTIDE SEQUENCE [LARGE SCALE GENOMIC DNA]</scope>
    <source>
        <strain evidence="2">dk4302</strain>
    </source>
</reference>
<dbReference type="KEGG" id="sphe:GFH32_17610"/>
<dbReference type="Gene3D" id="2.20.110.10">
    <property type="entry name" value="Histone H3 K4-specific methyltransferase SET7/9 N-terminal domain"/>
    <property type="match status" value="1"/>
</dbReference>
<dbReference type="AlphaFoldDB" id="A0A5Q0QDY0"/>
<dbReference type="Pfam" id="PF07661">
    <property type="entry name" value="MORN_2"/>
    <property type="match status" value="2"/>
</dbReference>
<proteinExistence type="predicted"/>
<name>A0A5Q0QDY0_9SPHI</name>
<dbReference type="SUPFAM" id="SSF82185">
    <property type="entry name" value="Histone H3 K4-specific methyltransferase SET7/9 N-terminal domain"/>
    <property type="match status" value="1"/>
</dbReference>
<evidence type="ECO:0000313" key="1">
    <source>
        <dbReference type="EMBL" id="QGA28035.1"/>
    </source>
</evidence>
<protein>
    <recommendedName>
        <fullName evidence="3">MORN repeat variant</fullName>
    </recommendedName>
</protein>
<dbReference type="Proteomes" id="UP000326921">
    <property type="component" value="Chromosome"/>
</dbReference>
<evidence type="ECO:0000313" key="2">
    <source>
        <dbReference type="Proteomes" id="UP000326921"/>
    </source>
</evidence>
<evidence type="ECO:0008006" key="3">
    <source>
        <dbReference type="Google" id="ProtNLM"/>
    </source>
</evidence>
<accession>A0A5Q0QDY0</accession>
<keyword evidence="2" id="KW-1185">Reference proteome</keyword>
<dbReference type="RefSeq" id="WP_153512862.1">
    <property type="nucleotide sequence ID" value="NZ_CP045652.1"/>
</dbReference>